<evidence type="ECO:0000259" key="1">
    <source>
        <dbReference type="PROSITE" id="PS50943"/>
    </source>
</evidence>
<dbReference type="InterPro" id="IPR010982">
    <property type="entry name" value="Lambda_DNA-bd_dom_sf"/>
</dbReference>
<evidence type="ECO:0000313" key="3">
    <source>
        <dbReference type="Proteomes" id="UP001595824"/>
    </source>
</evidence>
<feature type="domain" description="HTH cro/C1-type" evidence="1">
    <location>
        <begin position="19"/>
        <end position="73"/>
    </location>
</feature>
<dbReference type="EMBL" id="JBHSDP010000008">
    <property type="protein sequence ID" value="MFC4327614.1"/>
    <property type="molecule type" value="Genomic_DNA"/>
</dbReference>
<dbReference type="InterPro" id="IPR001387">
    <property type="entry name" value="Cro/C1-type_HTH"/>
</dbReference>
<protein>
    <submittedName>
        <fullName evidence="2">Helix-turn-helix domain-containing protein</fullName>
    </submittedName>
</protein>
<dbReference type="Gene3D" id="1.25.40.10">
    <property type="entry name" value="Tetratricopeptide repeat domain"/>
    <property type="match status" value="1"/>
</dbReference>
<gene>
    <name evidence="2" type="ORF">ACFPC0_07180</name>
</gene>
<reference evidence="3" key="1">
    <citation type="journal article" date="2019" name="Int. J. Syst. Evol. Microbiol.">
        <title>The Global Catalogue of Microorganisms (GCM) 10K type strain sequencing project: providing services to taxonomists for standard genome sequencing and annotation.</title>
        <authorList>
            <consortium name="The Broad Institute Genomics Platform"/>
            <consortium name="The Broad Institute Genome Sequencing Center for Infectious Disease"/>
            <person name="Wu L."/>
            <person name="Ma J."/>
        </authorList>
    </citation>
    <scope>NUCLEOTIDE SEQUENCE [LARGE SCALE GENOMIC DNA]</scope>
    <source>
        <strain evidence="3">PCU 347</strain>
    </source>
</reference>
<dbReference type="Proteomes" id="UP001595824">
    <property type="component" value="Unassembled WGS sequence"/>
</dbReference>
<dbReference type="InterPro" id="IPR011990">
    <property type="entry name" value="TPR-like_helical_dom_sf"/>
</dbReference>
<dbReference type="SUPFAM" id="SSF47413">
    <property type="entry name" value="lambda repressor-like DNA-binding domains"/>
    <property type="match status" value="1"/>
</dbReference>
<comment type="caution">
    <text evidence="2">The sequence shown here is derived from an EMBL/GenBank/DDBJ whole genome shotgun (WGS) entry which is preliminary data.</text>
</comment>
<proteinExistence type="predicted"/>
<organism evidence="2 3">
    <name type="scientific">Streptomyces andamanensis</name>
    <dbReference type="NCBI Taxonomy" id="1565035"/>
    <lineage>
        <taxon>Bacteria</taxon>
        <taxon>Bacillati</taxon>
        <taxon>Actinomycetota</taxon>
        <taxon>Actinomycetes</taxon>
        <taxon>Kitasatosporales</taxon>
        <taxon>Streptomycetaceae</taxon>
        <taxon>Streptomyces</taxon>
    </lineage>
</organism>
<dbReference type="Gene3D" id="1.10.260.40">
    <property type="entry name" value="lambda repressor-like DNA-binding domains"/>
    <property type="match status" value="1"/>
</dbReference>
<dbReference type="Pfam" id="PF13560">
    <property type="entry name" value="HTH_31"/>
    <property type="match status" value="1"/>
</dbReference>
<accession>A0ABV8TAJ0</accession>
<dbReference type="RefSeq" id="WP_381737471.1">
    <property type="nucleotide sequence ID" value="NZ_JBHSDP010000008.1"/>
</dbReference>
<sequence length="816" mass="87924">MADLPYDLPPARRAFAAEVRRLHARSGLSLRELAEAAHWSPSSLSRVFNGVRLIKSSDLPFLAQALRLSEEETRGLELRAQRAQAEALGEGGPHSDRSALFDHLLTLQEESGLSLREISQRLELDATPLSKSSIERALRHPDRALPHALQVAKVLIDSLPEAERKAAAEGVLNAALAASRADAADSVTPRTATHEAVVVELLQAVIRRSLSLSAQDPDAPLPEATLSTLSQSMAALTASLTVPKLPPHGRAIAASTDRSTLKPISEWNPFDLEVHPAVEPSGHRTGQVLPAYVVREHDRLLLNEVAAAGAGSSRMVVLVGTSSSGKTRACWEAVKSLASGGWKLWHPFDPTRAEEALESMRDVAPRTVVWLNESQHYLGHPRHGERIAAALRDLLARPDRGPVLVMGTLWPEYASRFTDPPAAGVPDPHAQVRALLAGRLIHIPDGFDDRALESANGLAQQGDARLAEALAYSVDGRVTQFLAGAPALVTRYHAATPAARAVLHAAMDARRCGAGAALPAAFLADAAVDYLSDAEFDTLPNDWTTGAFEEVTRPVHGHMAPMTKVRTPAGPRVEEQVGTAVQERAPDGAFQVAEYLVQVGKMTRRSLFPPASFWHAAYDYLAPPDLFALSEAAFRGARLEWANGLLRRAVDLGGDVGATSDLYRRSVVTEQSGDLQGAEALYEQAVDAGDPLALFRMAQKYEHAGDSKSLECLARKAADLEGFRPLTDAQRLEQEGDREGAKALYGQAADAGDPSALFRLAQMHEEAGDSDGAERVARQAADAGHAWLFDFPARWPHGLDPDGGITIPRRFSDEQD</sequence>
<dbReference type="SMART" id="SM00530">
    <property type="entry name" value="HTH_XRE"/>
    <property type="match status" value="1"/>
</dbReference>
<evidence type="ECO:0000313" key="2">
    <source>
        <dbReference type="EMBL" id="MFC4327614.1"/>
    </source>
</evidence>
<name>A0ABV8TAJ0_9ACTN</name>
<dbReference type="SUPFAM" id="SSF81901">
    <property type="entry name" value="HCP-like"/>
    <property type="match status" value="1"/>
</dbReference>
<dbReference type="CDD" id="cd00093">
    <property type="entry name" value="HTH_XRE"/>
    <property type="match status" value="1"/>
</dbReference>
<keyword evidence="3" id="KW-1185">Reference proteome</keyword>
<dbReference type="PROSITE" id="PS50943">
    <property type="entry name" value="HTH_CROC1"/>
    <property type="match status" value="1"/>
</dbReference>